<evidence type="ECO:0000313" key="1">
    <source>
        <dbReference type="EMBL" id="KAJ1371522.1"/>
    </source>
</evidence>
<dbReference type="EMBL" id="JAHQIW010006994">
    <property type="protein sequence ID" value="KAJ1371522.1"/>
    <property type="molecule type" value="Genomic_DNA"/>
</dbReference>
<dbReference type="AlphaFoldDB" id="A0AAD5R8G5"/>
<sequence length="108" mass="12028">MPYPKRERMEKSNEVDVDVEGPIEHRRAELGGEIGLDVTDSAMAHDDIIEDQNILGCTGGTPSCHFFSFVKYLRLKLSLITLCRIFLAHGCEIAVFNKTSDDGTSKIL</sequence>
<name>A0AAD5R8G5_PARTN</name>
<accession>A0AAD5R8G5</accession>
<reference evidence="1" key="1">
    <citation type="submission" date="2021-06" db="EMBL/GenBank/DDBJ databases">
        <title>Parelaphostrongylus tenuis whole genome reference sequence.</title>
        <authorList>
            <person name="Garwood T.J."/>
            <person name="Larsen P.A."/>
            <person name="Fountain-Jones N.M."/>
            <person name="Garbe J.R."/>
            <person name="Macchietto M.G."/>
            <person name="Kania S.A."/>
            <person name="Gerhold R.W."/>
            <person name="Richards J.E."/>
            <person name="Wolf T.M."/>
        </authorList>
    </citation>
    <scope>NUCLEOTIDE SEQUENCE</scope>
    <source>
        <strain evidence="1">MNPRO001-30</strain>
        <tissue evidence="1">Meninges</tissue>
    </source>
</reference>
<organism evidence="1 2">
    <name type="scientific">Parelaphostrongylus tenuis</name>
    <name type="common">Meningeal worm</name>
    <dbReference type="NCBI Taxonomy" id="148309"/>
    <lineage>
        <taxon>Eukaryota</taxon>
        <taxon>Metazoa</taxon>
        <taxon>Ecdysozoa</taxon>
        <taxon>Nematoda</taxon>
        <taxon>Chromadorea</taxon>
        <taxon>Rhabditida</taxon>
        <taxon>Rhabditina</taxon>
        <taxon>Rhabditomorpha</taxon>
        <taxon>Strongyloidea</taxon>
        <taxon>Metastrongylidae</taxon>
        <taxon>Parelaphostrongylus</taxon>
    </lineage>
</organism>
<dbReference type="Proteomes" id="UP001196413">
    <property type="component" value="Unassembled WGS sequence"/>
</dbReference>
<gene>
    <name evidence="1" type="ORF">KIN20_033487</name>
</gene>
<proteinExistence type="predicted"/>
<comment type="caution">
    <text evidence="1">The sequence shown here is derived from an EMBL/GenBank/DDBJ whole genome shotgun (WGS) entry which is preliminary data.</text>
</comment>
<protein>
    <submittedName>
        <fullName evidence="1">Uncharacterized protein</fullName>
    </submittedName>
</protein>
<evidence type="ECO:0000313" key="2">
    <source>
        <dbReference type="Proteomes" id="UP001196413"/>
    </source>
</evidence>
<keyword evidence="2" id="KW-1185">Reference proteome</keyword>